<keyword evidence="2 4" id="KW-0808">Transferase</keyword>
<sequence>MKDAAIGVIGGSGLYEMEGMEDVQRVQVETPFGTPSDEYVTGMLNGVRMAFLPRHGRGHRLLPSEVNYRANIYGMKKLGVERIISVSAVGSLKEMIAPGHIVIPDQFIDRTKGIRKDTFFGEGIVAHVGFADPVCNDLSEALYAAALKAGAVAHKGGTYICMEGPAFSTRAESFMYREREAAVIGMTNLTEAKLAREAEICYGIIALSTDYDCWHTSHDDVSVEAVVQIIQQNVVMAKEIIRHAVAAIDGRERGCPCGSALQYAIISDKSVIPAKTKQNLDLLIGKYL</sequence>
<name>A0A7J4ZNG4_9BACT</name>
<keyword evidence="7" id="KW-1185">Reference proteome</keyword>
<evidence type="ECO:0000256" key="2">
    <source>
        <dbReference type="ARBA" id="ARBA00022679"/>
    </source>
</evidence>
<comment type="similarity">
    <text evidence="4">Belongs to the PNP/MTAP phosphorylase family. MTAP subfamily.</text>
</comment>
<dbReference type="InterPro" id="IPR000845">
    <property type="entry name" value="Nucleoside_phosphorylase_d"/>
</dbReference>
<dbReference type="AlphaFoldDB" id="A0A7J4ZNG4"/>
<dbReference type="SUPFAM" id="SSF53167">
    <property type="entry name" value="Purine and uridine phosphorylases"/>
    <property type="match status" value="1"/>
</dbReference>
<dbReference type="PANTHER" id="PTHR42679:SF2">
    <property type="entry name" value="S-METHYL-5'-THIOADENOSINE PHOSPHORYLASE"/>
    <property type="match status" value="1"/>
</dbReference>
<dbReference type="Pfam" id="PF01048">
    <property type="entry name" value="PNP_UDP_1"/>
    <property type="match status" value="1"/>
</dbReference>
<dbReference type="RefSeq" id="WP_151128907.1">
    <property type="nucleotide sequence ID" value="NZ_VZQZ01000008.1"/>
</dbReference>
<keyword evidence="3 4" id="KW-0660">Purine salvage</keyword>
<feature type="binding site" evidence="4">
    <location>
        <begin position="54"/>
        <end position="55"/>
    </location>
    <ligand>
        <name>phosphate</name>
        <dbReference type="ChEBI" id="CHEBI:43474"/>
    </ligand>
</feature>
<dbReference type="InterPro" id="IPR035994">
    <property type="entry name" value="Nucleoside_phosphorylase_sf"/>
</dbReference>
<protein>
    <recommendedName>
        <fullName evidence="4">S-methyl-5'-thioadenosine phosphorylase</fullName>
        <ecNumber evidence="4">2.4.2.28</ecNumber>
    </recommendedName>
    <alternativeName>
        <fullName evidence="4">5'-methylthioadenosine phosphorylase</fullName>
        <shortName evidence="4">MTA phosphorylase</shortName>
        <shortName evidence="4">MTAP</shortName>
    </alternativeName>
</protein>
<dbReference type="FunFam" id="3.40.50.1580:FF:000012">
    <property type="entry name" value="Probable 6-oxopurine nucleoside phosphorylase"/>
    <property type="match status" value="1"/>
</dbReference>
<feature type="binding site" evidence="4">
    <location>
        <begin position="210"/>
        <end position="212"/>
    </location>
    <ligand>
        <name>substrate</name>
    </ligand>
</feature>
<feature type="binding site" evidence="4">
    <location>
        <position position="186"/>
    </location>
    <ligand>
        <name>substrate</name>
    </ligand>
</feature>
<dbReference type="GO" id="GO:0006166">
    <property type="term" value="P:purine ribonucleoside salvage"/>
    <property type="evidence" value="ECO:0007669"/>
    <property type="project" value="UniProtKB-KW"/>
</dbReference>
<evidence type="ECO:0000256" key="3">
    <source>
        <dbReference type="ARBA" id="ARBA00022726"/>
    </source>
</evidence>
<feature type="site" description="Important for substrate specificity" evidence="4">
    <location>
        <position position="223"/>
    </location>
</feature>
<feature type="binding site" evidence="4">
    <location>
        <begin position="87"/>
        <end position="88"/>
    </location>
    <ligand>
        <name>phosphate</name>
        <dbReference type="ChEBI" id="CHEBI:43474"/>
    </ligand>
</feature>
<dbReference type="UniPathway" id="UPA00904">
    <property type="reaction ID" value="UER00873"/>
</dbReference>
<evidence type="ECO:0000313" key="6">
    <source>
        <dbReference type="EMBL" id="KAB0664372.1"/>
    </source>
</evidence>
<comment type="subunit">
    <text evidence="4">Homohexamer. Dimer of a homotrimer.</text>
</comment>
<dbReference type="InterPro" id="IPR010044">
    <property type="entry name" value="MTAP"/>
</dbReference>
<gene>
    <name evidence="4 6" type="primary">mtnP</name>
    <name evidence="6" type="ORF">F6V25_12575</name>
</gene>
<dbReference type="Gene3D" id="3.40.50.1580">
    <property type="entry name" value="Nucleoside phosphorylase domain"/>
    <property type="match status" value="1"/>
</dbReference>
<accession>A0A7J4ZNG4</accession>
<dbReference type="EMBL" id="VZQZ01000008">
    <property type="protein sequence ID" value="KAB0664372.1"/>
    <property type="molecule type" value="Genomic_DNA"/>
</dbReference>
<feature type="site" description="Important for substrate specificity" evidence="4">
    <location>
        <position position="168"/>
    </location>
</feature>
<comment type="function">
    <text evidence="4">Catalyzes the reversible phosphorylation of S-methyl-5'-thioadenosine (MTA) to adenine and 5-methylthioribose-1-phosphate. Involved in the breakdown of MTA, a major by-product of polyamine biosynthesis. Responsible for the first step in the methionine salvage pathway after MTA has been generated from S-adenosylmethionine. Has broad substrate specificity with 6-aminopurine nucleosides as preferred substrates.</text>
</comment>
<proteinExistence type="inferred from homology"/>
<keyword evidence="1 4" id="KW-0328">Glycosyltransferase</keyword>
<comment type="pathway">
    <text evidence="4">Amino-acid biosynthesis; L-methionine biosynthesis via salvage pathway; S-methyl-5-thio-alpha-D-ribose 1-phosphate from S-methyl-5'-thioadenosine (phosphorylase route): step 1/1.</text>
</comment>
<comment type="caution">
    <text evidence="6">The sequence shown here is derived from an EMBL/GenBank/DDBJ whole genome shotgun (WGS) entry which is preliminary data.</text>
</comment>
<dbReference type="CDD" id="cd09010">
    <property type="entry name" value="MTAP_SsMTAPII_like_MTIP"/>
    <property type="match status" value="1"/>
</dbReference>
<evidence type="ECO:0000313" key="7">
    <source>
        <dbReference type="Proteomes" id="UP000420562"/>
    </source>
</evidence>
<comment type="catalytic activity">
    <reaction evidence="4">
        <text>S-methyl-5'-thioadenosine + phosphate = 5-(methylsulfanyl)-alpha-D-ribose 1-phosphate + adenine</text>
        <dbReference type="Rhea" id="RHEA:11852"/>
        <dbReference type="ChEBI" id="CHEBI:16708"/>
        <dbReference type="ChEBI" id="CHEBI:17509"/>
        <dbReference type="ChEBI" id="CHEBI:43474"/>
        <dbReference type="ChEBI" id="CHEBI:58533"/>
        <dbReference type="EC" id="2.4.2.28"/>
    </reaction>
</comment>
<evidence type="ECO:0000256" key="1">
    <source>
        <dbReference type="ARBA" id="ARBA00022676"/>
    </source>
</evidence>
<feature type="domain" description="Nucleoside phosphorylase" evidence="5">
    <location>
        <begin position="6"/>
        <end position="245"/>
    </location>
</feature>
<feature type="binding site" evidence="4">
    <location>
        <position position="12"/>
    </location>
    <ligand>
        <name>phosphate</name>
        <dbReference type="ChEBI" id="CHEBI:43474"/>
    </ligand>
</feature>
<dbReference type="HAMAP" id="MF_01963">
    <property type="entry name" value="MTAP"/>
    <property type="match status" value="1"/>
</dbReference>
<dbReference type="PANTHER" id="PTHR42679">
    <property type="entry name" value="S-METHYL-5'-THIOADENOSINE PHOSPHORYLASE"/>
    <property type="match status" value="1"/>
</dbReference>
<dbReference type="GO" id="GO:0019509">
    <property type="term" value="P:L-methionine salvage from methylthioadenosine"/>
    <property type="evidence" value="ECO:0007669"/>
    <property type="project" value="UniProtKB-UniRule"/>
</dbReference>
<dbReference type="GO" id="GO:0017061">
    <property type="term" value="F:S-methyl-5-thioadenosine phosphorylase activity"/>
    <property type="evidence" value="ECO:0007669"/>
    <property type="project" value="UniProtKB-UniRule"/>
</dbReference>
<reference evidence="6 7" key="1">
    <citation type="submission" date="2019-09" db="EMBL/GenBank/DDBJ databases">
        <title>Geobacter sp. Red96, a novel strain isolated from paddy soil.</title>
        <authorList>
            <person name="Xu Z."/>
            <person name="Masuda Y."/>
            <person name="Itoh H."/>
            <person name="Senoo K."/>
        </authorList>
    </citation>
    <scope>NUCLEOTIDE SEQUENCE [LARGE SCALE GENOMIC DNA]</scope>
    <source>
        <strain evidence="6 7">Red96</strain>
    </source>
</reference>
<organism evidence="6 7">
    <name type="scientific">Oryzomonas japonica</name>
    <dbReference type="NCBI Taxonomy" id="2603858"/>
    <lineage>
        <taxon>Bacteria</taxon>
        <taxon>Pseudomonadati</taxon>
        <taxon>Thermodesulfobacteriota</taxon>
        <taxon>Desulfuromonadia</taxon>
        <taxon>Geobacterales</taxon>
        <taxon>Geobacteraceae</taxon>
        <taxon>Oryzomonas</taxon>
    </lineage>
</organism>
<evidence type="ECO:0000256" key="4">
    <source>
        <dbReference type="HAMAP-Rule" id="MF_01963"/>
    </source>
</evidence>
<feature type="binding site" evidence="4">
    <location>
        <position position="187"/>
    </location>
    <ligand>
        <name>phosphate</name>
        <dbReference type="ChEBI" id="CHEBI:43474"/>
    </ligand>
</feature>
<evidence type="ECO:0000259" key="5">
    <source>
        <dbReference type="Pfam" id="PF01048"/>
    </source>
</evidence>
<dbReference type="NCBIfam" id="TIGR01694">
    <property type="entry name" value="MTAP"/>
    <property type="match status" value="1"/>
</dbReference>
<dbReference type="Proteomes" id="UP000420562">
    <property type="component" value="Unassembled WGS sequence"/>
</dbReference>
<dbReference type="GO" id="GO:0005829">
    <property type="term" value="C:cytosol"/>
    <property type="evidence" value="ECO:0007669"/>
    <property type="project" value="TreeGrafter"/>
</dbReference>
<dbReference type="EC" id="2.4.2.28" evidence="4"/>